<protein>
    <submittedName>
        <fullName evidence="1">DNA-(Apurinic or apyrimidinic site) lyase</fullName>
    </submittedName>
</protein>
<keyword evidence="1" id="KW-0456">Lyase</keyword>
<name>A0A087V096_STEMI</name>
<gene>
    <name evidence="1" type="ORF">X975_01137</name>
</gene>
<proteinExistence type="predicted"/>
<dbReference type="SUPFAM" id="SSF56219">
    <property type="entry name" value="DNase I-like"/>
    <property type="match status" value="1"/>
</dbReference>
<dbReference type="GO" id="GO:0006281">
    <property type="term" value="P:DNA repair"/>
    <property type="evidence" value="ECO:0007669"/>
    <property type="project" value="InterPro"/>
</dbReference>
<feature type="non-terminal residue" evidence="1">
    <location>
        <position position="49"/>
    </location>
</feature>
<dbReference type="Gene3D" id="3.60.10.10">
    <property type="entry name" value="Endonuclease/exonuclease/phosphatase"/>
    <property type="match status" value="1"/>
</dbReference>
<dbReference type="STRING" id="407821.A0A087V096"/>
<dbReference type="GO" id="GO:0004519">
    <property type="term" value="F:endonuclease activity"/>
    <property type="evidence" value="ECO:0007669"/>
    <property type="project" value="InterPro"/>
</dbReference>
<dbReference type="GO" id="GO:0016829">
    <property type="term" value="F:lyase activity"/>
    <property type="evidence" value="ECO:0007669"/>
    <property type="project" value="UniProtKB-KW"/>
</dbReference>
<dbReference type="PROSITE" id="PS00728">
    <property type="entry name" value="AP_NUCLEASE_F1_3"/>
    <property type="match status" value="1"/>
</dbReference>
<dbReference type="Proteomes" id="UP000054359">
    <property type="component" value="Unassembled WGS sequence"/>
</dbReference>
<dbReference type="AlphaFoldDB" id="A0A087V096"/>
<reference evidence="1 2" key="1">
    <citation type="submission" date="2013-11" db="EMBL/GenBank/DDBJ databases">
        <title>Genome sequencing of Stegodyphus mimosarum.</title>
        <authorList>
            <person name="Bechsgaard J."/>
        </authorList>
    </citation>
    <scope>NUCLEOTIDE SEQUENCE [LARGE SCALE GENOMIC DNA]</scope>
</reference>
<evidence type="ECO:0000313" key="1">
    <source>
        <dbReference type="EMBL" id="KFM83035.1"/>
    </source>
</evidence>
<sequence length="49" mass="5603">MMNARAKNVGWRLDYFVISERLTDSLCDSVIRKDVFGSDHCPVVLFLAI</sequence>
<evidence type="ECO:0000313" key="2">
    <source>
        <dbReference type="Proteomes" id="UP000054359"/>
    </source>
</evidence>
<accession>A0A087V096</accession>
<keyword evidence="2" id="KW-1185">Reference proteome</keyword>
<dbReference type="InterPro" id="IPR020848">
    <property type="entry name" value="AP_endonuclease_F1_CS"/>
</dbReference>
<dbReference type="EMBL" id="KK122580">
    <property type="protein sequence ID" value="KFM83035.1"/>
    <property type="molecule type" value="Genomic_DNA"/>
</dbReference>
<dbReference type="InterPro" id="IPR036691">
    <property type="entry name" value="Endo/exonu/phosph_ase_sf"/>
</dbReference>
<organism evidence="1 2">
    <name type="scientific">Stegodyphus mimosarum</name>
    <name type="common">African social velvet spider</name>
    <dbReference type="NCBI Taxonomy" id="407821"/>
    <lineage>
        <taxon>Eukaryota</taxon>
        <taxon>Metazoa</taxon>
        <taxon>Ecdysozoa</taxon>
        <taxon>Arthropoda</taxon>
        <taxon>Chelicerata</taxon>
        <taxon>Arachnida</taxon>
        <taxon>Araneae</taxon>
        <taxon>Araneomorphae</taxon>
        <taxon>Entelegynae</taxon>
        <taxon>Eresoidea</taxon>
        <taxon>Eresidae</taxon>
        <taxon>Stegodyphus</taxon>
    </lineage>
</organism>
<dbReference type="GO" id="GO:0003677">
    <property type="term" value="F:DNA binding"/>
    <property type="evidence" value="ECO:0007669"/>
    <property type="project" value="InterPro"/>
</dbReference>
<dbReference type="OrthoDB" id="498125at2759"/>